<dbReference type="EMBL" id="FQ670179">
    <property type="protein sequence ID" value="CBY82657.1"/>
    <property type="molecule type" value="Genomic_DNA"/>
</dbReference>
<dbReference type="OrthoDB" id="9794187at2"/>
<dbReference type="eggNOG" id="COG1556">
    <property type="taxonomic scope" value="Bacteria"/>
</dbReference>
<dbReference type="InterPro" id="IPR037171">
    <property type="entry name" value="NagB/RpiA_transferase-like"/>
</dbReference>
<dbReference type="STRING" id="936155.HFELIS_05730"/>
<dbReference type="Proteomes" id="UP000007934">
    <property type="component" value="Chromosome"/>
</dbReference>
<dbReference type="SUPFAM" id="SSF100950">
    <property type="entry name" value="NagB/RpiA/CoA transferase-like"/>
    <property type="match status" value="1"/>
</dbReference>
<gene>
    <name evidence="2" type="ordered locus">Hfelis_05730</name>
</gene>
<accession>E7AA85</accession>
<dbReference type="InterPro" id="IPR003741">
    <property type="entry name" value="LUD_dom"/>
</dbReference>
<evidence type="ECO:0000259" key="1">
    <source>
        <dbReference type="Pfam" id="PF02589"/>
    </source>
</evidence>
<dbReference type="KEGG" id="hfe:HFELIS_05730"/>
<dbReference type="HOGENOM" id="CLU_090664_1_2_7"/>
<dbReference type="AlphaFoldDB" id="E7AA85"/>
<dbReference type="PANTHER" id="PTHR43682:SF1">
    <property type="entry name" value="LACTATE UTILIZATION PROTEIN C"/>
    <property type="match status" value="1"/>
</dbReference>
<organism evidence="2 3">
    <name type="scientific">Helicobacter felis (strain ATCC 49179 / CCUG 28539 / NCTC 12436 / CS1)</name>
    <dbReference type="NCBI Taxonomy" id="936155"/>
    <lineage>
        <taxon>Bacteria</taxon>
        <taxon>Pseudomonadati</taxon>
        <taxon>Campylobacterota</taxon>
        <taxon>Epsilonproteobacteria</taxon>
        <taxon>Campylobacterales</taxon>
        <taxon>Helicobacteraceae</taxon>
        <taxon>Helicobacter</taxon>
    </lineage>
</organism>
<evidence type="ECO:0000313" key="2">
    <source>
        <dbReference type="EMBL" id="CBY82657.1"/>
    </source>
</evidence>
<sequence length="223" mass="24829">MSKQVVLERIQNALKRHSISHQDIPYKNMIVDTKEDLLEEYKYYQDLNRAEVVDSNPENLLAEIENALAAFESQKLLYATDLPCDLEALGGAYTKIPYDKPVEEFREEIFNIDTAILKATCGVANLGIVGVVSSPASPRLTSLITLKCIILLEKSKIVRNLAQGLEALKKAGMPQDVKMRDEDCKHCLPTNMLLIGGPSRTADIELQTVFGVHGPMAVRVILY</sequence>
<name>E7AA85_HELFC</name>
<dbReference type="InterPro" id="IPR024185">
    <property type="entry name" value="FTHF_cligase-like_sf"/>
</dbReference>
<dbReference type="PANTHER" id="PTHR43682">
    <property type="entry name" value="LACTATE UTILIZATION PROTEIN C"/>
    <property type="match status" value="1"/>
</dbReference>
<feature type="domain" description="LUD" evidence="1">
    <location>
        <begin position="8"/>
        <end position="222"/>
    </location>
</feature>
<keyword evidence="3" id="KW-1185">Reference proteome</keyword>
<dbReference type="RefSeq" id="WP_013469026.1">
    <property type="nucleotide sequence ID" value="NC_014810.2"/>
</dbReference>
<dbReference type="Gene3D" id="3.40.50.10420">
    <property type="entry name" value="NagB/RpiA/CoA transferase-like"/>
    <property type="match status" value="1"/>
</dbReference>
<dbReference type="GeneID" id="36133817"/>
<evidence type="ECO:0000313" key="3">
    <source>
        <dbReference type="Proteomes" id="UP000007934"/>
    </source>
</evidence>
<reference evidence="2 3" key="1">
    <citation type="journal article" date="2011" name="Genome Biol. Evol.">
        <title>Comparative whole genome sequence analysis of the carcinogenic bacterial model pathogen Helicobacter felis.</title>
        <authorList>
            <person name="Arnold I.C."/>
            <person name="Zigova Z."/>
            <person name="Holden M."/>
            <person name="Lawley T.D."/>
            <person name="Rad R."/>
            <person name="Dougan G."/>
            <person name="Falkow S."/>
            <person name="Bentley S.D."/>
            <person name="Muller A."/>
        </authorList>
    </citation>
    <scope>NUCLEOTIDE SEQUENCE [LARGE SCALE GENOMIC DNA]</scope>
    <source>
        <strain evidence="3">ATCC 49179 / CCUG 28539 / NCTC 12436 / CS1</strain>
    </source>
</reference>
<dbReference type="Pfam" id="PF02589">
    <property type="entry name" value="LUD_dom"/>
    <property type="match status" value="1"/>
</dbReference>
<proteinExistence type="predicted"/>
<protein>
    <recommendedName>
        <fullName evidence="1">LUD domain-containing protein</fullName>
    </recommendedName>
</protein>